<evidence type="ECO:0000256" key="2">
    <source>
        <dbReference type="ARBA" id="ARBA00009220"/>
    </source>
</evidence>
<dbReference type="GO" id="GO:0005524">
    <property type="term" value="F:ATP binding"/>
    <property type="evidence" value="ECO:0007669"/>
    <property type="project" value="UniProtKB-KW"/>
</dbReference>
<dbReference type="Pfam" id="PF07529">
    <property type="entry name" value="HSA"/>
    <property type="match status" value="1"/>
</dbReference>
<dbReference type="InterPro" id="IPR049730">
    <property type="entry name" value="SNF2/RAD54-like_C"/>
</dbReference>
<dbReference type="RefSeq" id="XP_028874993.1">
    <property type="nucleotide sequence ID" value="XM_029020549.1"/>
</dbReference>
<dbReference type="GO" id="GO:0042393">
    <property type="term" value="F:histone binding"/>
    <property type="evidence" value="ECO:0007669"/>
    <property type="project" value="TreeGrafter"/>
</dbReference>
<dbReference type="SMART" id="SM00487">
    <property type="entry name" value="DEXDc"/>
    <property type="match status" value="1"/>
</dbReference>
<dbReference type="CDD" id="cd18003">
    <property type="entry name" value="DEXQc_SRCAP"/>
    <property type="match status" value="1"/>
</dbReference>
<feature type="domain" description="Helicase ATP-binding" evidence="11">
    <location>
        <begin position="352"/>
        <end position="517"/>
    </location>
</feature>
<dbReference type="PANTHER" id="PTHR45685:SF1">
    <property type="entry name" value="HELICASE SRCAP"/>
    <property type="match status" value="1"/>
</dbReference>
<name>A0A1J4MHJ6_9CRYT</name>
<accession>A0A1J4MHJ6</accession>
<feature type="region of interest" description="Disordered" evidence="10">
    <location>
        <begin position="1356"/>
        <end position="1376"/>
    </location>
</feature>
<proteinExistence type="inferred from homology"/>
<dbReference type="GO" id="GO:0016887">
    <property type="term" value="F:ATP hydrolysis activity"/>
    <property type="evidence" value="ECO:0007669"/>
    <property type="project" value="TreeGrafter"/>
</dbReference>
<evidence type="ECO:0000313" key="15">
    <source>
        <dbReference type="Proteomes" id="UP000186176"/>
    </source>
</evidence>
<dbReference type="Pfam" id="PF00271">
    <property type="entry name" value="Helicase_C"/>
    <property type="match status" value="1"/>
</dbReference>
<dbReference type="GO" id="GO:0004386">
    <property type="term" value="F:helicase activity"/>
    <property type="evidence" value="ECO:0007669"/>
    <property type="project" value="UniProtKB-KW"/>
</dbReference>
<dbReference type="PANTHER" id="PTHR45685">
    <property type="entry name" value="HELICASE SRCAP-RELATED"/>
    <property type="match status" value="1"/>
</dbReference>
<dbReference type="SMART" id="SM00490">
    <property type="entry name" value="HELICc"/>
    <property type="match status" value="1"/>
</dbReference>
<protein>
    <submittedName>
        <fullName evidence="14">SWI SNF2 family ATPase</fullName>
    </submittedName>
</protein>
<dbReference type="CDD" id="cd18793">
    <property type="entry name" value="SF2_C_SNF"/>
    <property type="match status" value="1"/>
</dbReference>
<keyword evidence="4" id="KW-0378">Hydrolase</keyword>
<evidence type="ECO:0000256" key="8">
    <source>
        <dbReference type="ARBA" id="ARBA00023125"/>
    </source>
</evidence>
<dbReference type="InterPro" id="IPR014001">
    <property type="entry name" value="Helicase_ATP-bd"/>
</dbReference>
<dbReference type="VEuPathDB" id="CryptoDB:cubi_03536"/>
<evidence type="ECO:0000256" key="7">
    <source>
        <dbReference type="ARBA" id="ARBA00022853"/>
    </source>
</evidence>
<feature type="domain" description="HSA" evidence="13">
    <location>
        <begin position="14"/>
        <end position="86"/>
    </location>
</feature>
<evidence type="ECO:0000256" key="9">
    <source>
        <dbReference type="ARBA" id="ARBA00023242"/>
    </source>
</evidence>
<evidence type="ECO:0000256" key="10">
    <source>
        <dbReference type="SAM" id="MobiDB-lite"/>
    </source>
</evidence>
<keyword evidence="9" id="KW-0539">Nucleus</keyword>
<dbReference type="Proteomes" id="UP000186176">
    <property type="component" value="Unassembled WGS sequence"/>
</dbReference>
<reference evidence="14 15" key="1">
    <citation type="submission" date="2016-10" db="EMBL/GenBank/DDBJ databases">
        <title>Reductive evolution of mitochondrial metabolism and differential evolution of invasion-related proteins in Cryptosporidium.</title>
        <authorList>
            <person name="Liu S."/>
            <person name="Roellig D.M."/>
            <person name="Guo Y."/>
            <person name="Li N."/>
            <person name="Frace M.A."/>
            <person name="Tang K."/>
            <person name="Zhang L."/>
            <person name="Feng Y."/>
            <person name="Xiao L."/>
        </authorList>
    </citation>
    <scope>NUCLEOTIDE SEQUENCE [LARGE SCALE GENOMIC DNA]</scope>
    <source>
        <strain evidence="14">39726</strain>
    </source>
</reference>
<dbReference type="InterPro" id="IPR000330">
    <property type="entry name" value="SNF2_N"/>
</dbReference>
<evidence type="ECO:0000259" key="12">
    <source>
        <dbReference type="PROSITE" id="PS51194"/>
    </source>
</evidence>
<dbReference type="PROSITE" id="PS51192">
    <property type="entry name" value="HELICASE_ATP_BIND_1"/>
    <property type="match status" value="1"/>
</dbReference>
<keyword evidence="5" id="KW-0347">Helicase</keyword>
<dbReference type="Gene3D" id="3.40.50.300">
    <property type="entry name" value="P-loop containing nucleotide triphosphate hydrolases"/>
    <property type="match status" value="1"/>
</dbReference>
<evidence type="ECO:0000259" key="13">
    <source>
        <dbReference type="PROSITE" id="PS51204"/>
    </source>
</evidence>
<dbReference type="PROSITE" id="PS51204">
    <property type="entry name" value="HSA"/>
    <property type="match status" value="1"/>
</dbReference>
<evidence type="ECO:0000256" key="6">
    <source>
        <dbReference type="ARBA" id="ARBA00022840"/>
    </source>
</evidence>
<evidence type="ECO:0000259" key="11">
    <source>
        <dbReference type="PROSITE" id="PS51192"/>
    </source>
</evidence>
<comment type="subcellular location">
    <subcellularLocation>
        <location evidence="1">Nucleus</location>
    </subcellularLocation>
</comment>
<feature type="domain" description="Helicase C-terminal" evidence="12">
    <location>
        <begin position="1047"/>
        <end position="1197"/>
    </location>
</feature>
<dbReference type="SUPFAM" id="SSF52540">
    <property type="entry name" value="P-loop containing nucleoside triphosphate hydrolases"/>
    <property type="match status" value="2"/>
</dbReference>
<feature type="compositionally biased region" description="Low complexity" evidence="10">
    <location>
        <begin position="1358"/>
        <end position="1376"/>
    </location>
</feature>
<dbReference type="FunFam" id="3.40.50.10810:FF:000005">
    <property type="entry name" value="Photoperiod-independent early flowering 1"/>
    <property type="match status" value="1"/>
</dbReference>
<keyword evidence="7" id="KW-0156">Chromatin regulator</keyword>
<dbReference type="InterPro" id="IPR038718">
    <property type="entry name" value="SNF2-like_sf"/>
</dbReference>
<evidence type="ECO:0000313" key="14">
    <source>
        <dbReference type="EMBL" id="OII73738.1"/>
    </source>
</evidence>
<keyword evidence="8" id="KW-0238">DNA-binding</keyword>
<dbReference type="Gene3D" id="1.20.120.850">
    <property type="entry name" value="SWI2/SNF2 ATPases, N-terminal domain"/>
    <property type="match status" value="1"/>
</dbReference>
<dbReference type="OrthoDB" id="448448at2759"/>
<gene>
    <name evidence="14" type="ORF">cubi_03536</name>
</gene>
<dbReference type="GO" id="GO:0006338">
    <property type="term" value="P:chromatin remodeling"/>
    <property type="evidence" value="ECO:0007669"/>
    <property type="project" value="TreeGrafter"/>
</dbReference>
<dbReference type="Gene3D" id="3.40.50.10810">
    <property type="entry name" value="Tandem AAA-ATPase domain"/>
    <property type="match status" value="1"/>
</dbReference>
<organism evidence="14 15">
    <name type="scientific">Cryptosporidium ubiquitum</name>
    <dbReference type="NCBI Taxonomy" id="857276"/>
    <lineage>
        <taxon>Eukaryota</taxon>
        <taxon>Sar</taxon>
        <taxon>Alveolata</taxon>
        <taxon>Apicomplexa</taxon>
        <taxon>Conoidasida</taxon>
        <taxon>Coccidia</taxon>
        <taxon>Eucoccidiorida</taxon>
        <taxon>Eimeriorina</taxon>
        <taxon>Cryptosporidiidae</taxon>
        <taxon>Cryptosporidium</taxon>
    </lineage>
</organism>
<sequence length="1376" mass="161303">MKPKSRFQKSQLMIEIEPPKEIDEDHRDFLIKESRWMYGCFTDEHKWKTKLFKTVAQCAVRYLQTKDQRLKKRKEEEDKRLKLVSKNVSVSIHKFWNNISKIVRHRKLSELNKLLRIKQFEKLDKLVSETEKFYFGITDELLDSRKTLSKDQYKKTETKSISDSEDDVEIDNWEYIEEADNRLDLEMESSDFDSDEVNAELNELNDDANLNLEELYLKYYGSSSNKKIDLKKSKSDPITIENEIKHKTREYCKKNNEYNLKKHDEELDTEKDINGVNKKDYSNWKDKCDSLKSNVNTSISKVVTNLKDKNHSSSFMKINEIHEKNSGPKTKIPFLLKHNMREYQVAGLEWMVNLYKRGLNGILADEMGLGKTIQTISLLAYLACYMENWGPHLIVVPTSVMLNWEMEFKRWLPSFKVITYFGSPKERQKKRMGWNDPDAFNVCIASYTLILQDAHIFKRKHWQYLILDEAQNIKNFKSQKWQVMLSFNTERRLLLTGTPLQNNLMELWSLLHFLMPHIFTSHHDFKTWFSDPLTSAIENQQIENEKNLLRRLHTVLRPFLLRRLKKDVEKEMPSKIEHVIKCPLSKRQKELYDEFLESKSTQNTIAGGDYIGLMNVLMQLRKVCNHPDLFEPRLINTPIFEKKLMISYSFNSLIFSPNICITMSSNVPTLGKNILTNNYLFIGKKNNKPNYITLFDQLTNNRFVNLPNIFILYNEIHMSKAQVQSQCELTYKEWSKIQSKDCISSNPLFTTCISGSEHLLDANRFIQLNLNQLASNGTNHLLIGAESQSIQYTKYIDSQYILDQIGNNKVKNKSSNNTMNFNKNVSLFYETDQKSIFEWRPSCDYPHLLDESIQKFHCKPNENTINCKDKPYLKFRMPFKVVYGRDCRNFILNEIQNNLKVIEEETILFSTFPSLFANKRKFHENTSKFRKLAYYNIPYGKNNNSINLRTFPNGLLFVKPYFYRQLPMLSQFSMLLESRVISTNCSISIEGKYSFVKNELFYNSYISLKVYNLINASNTYLHNVSFLKKCLVPPRRIIEDDCGKFQILSRILHKLFNEGHRCIIFTQMSKMLDVLESFINYRGYNYLRLDGSTKVDDRQKLVNRFNRDQRIYLFISSTRSGGVGLNLTGADTVIFYDSDWNPAMDRQAMDRCHRIGQTRDVNIYRLVSEWTIEESIFKKQLQKRLLDDVVVDQGQFTSEFFTKGDIQKMVGSRSQNMLSSENNGIYVTRVLHESSTSELSTLVNANDSQKKEFEEVLAAVEDSDDFNALKKSSKEIAAENDDFINEFVEEKTKNRDEVKNALEKNANTRFTQNNTDKNIQLNKLLKYCIEFFENVSVPLDIQNEVDLMEYQINNIDTQSSSEKSSSGGSQSDSSCN</sequence>
<dbReference type="GeneID" id="39980328"/>
<dbReference type="InterPro" id="IPR027417">
    <property type="entry name" value="P-loop_NTPase"/>
</dbReference>
<keyword evidence="3" id="KW-0547">Nucleotide-binding</keyword>
<keyword evidence="6" id="KW-0067">ATP-binding</keyword>
<dbReference type="InterPro" id="IPR014012">
    <property type="entry name" value="HSA_dom"/>
</dbReference>
<dbReference type="PROSITE" id="PS51194">
    <property type="entry name" value="HELICASE_CTER"/>
    <property type="match status" value="1"/>
</dbReference>
<evidence type="ECO:0000256" key="1">
    <source>
        <dbReference type="ARBA" id="ARBA00004123"/>
    </source>
</evidence>
<dbReference type="InterPro" id="IPR050520">
    <property type="entry name" value="INO80/SWR1_helicase"/>
</dbReference>
<evidence type="ECO:0000256" key="5">
    <source>
        <dbReference type="ARBA" id="ARBA00022806"/>
    </source>
</evidence>
<comment type="caution">
    <text evidence="14">The sequence shown here is derived from an EMBL/GenBank/DDBJ whole genome shotgun (WGS) entry which is preliminary data.</text>
</comment>
<dbReference type="GO" id="GO:0003677">
    <property type="term" value="F:DNA binding"/>
    <property type="evidence" value="ECO:0007669"/>
    <property type="project" value="UniProtKB-KW"/>
</dbReference>
<evidence type="ECO:0000256" key="4">
    <source>
        <dbReference type="ARBA" id="ARBA00022801"/>
    </source>
</evidence>
<dbReference type="Pfam" id="PF00176">
    <property type="entry name" value="SNF2-rel_dom"/>
    <property type="match status" value="1"/>
</dbReference>
<evidence type="ECO:0000256" key="3">
    <source>
        <dbReference type="ARBA" id="ARBA00022741"/>
    </source>
</evidence>
<comment type="similarity">
    <text evidence="2">Belongs to the SNF2/RAD54 helicase family. SWR1 subfamily.</text>
</comment>
<dbReference type="InterPro" id="IPR001650">
    <property type="entry name" value="Helicase_C-like"/>
</dbReference>
<dbReference type="GO" id="GO:0000812">
    <property type="term" value="C:Swr1 complex"/>
    <property type="evidence" value="ECO:0007669"/>
    <property type="project" value="TreeGrafter"/>
</dbReference>
<dbReference type="EMBL" id="LRBP01000014">
    <property type="protein sequence ID" value="OII73738.1"/>
    <property type="molecule type" value="Genomic_DNA"/>
</dbReference>
<keyword evidence="15" id="KW-1185">Reference proteome</keyword>